<dbReference type="PROSITE" id="PS51354">
    <property type="entry name" value="GLUTAREDOXIN_2"/>
    <property type="match status" value="1"/>
</dbReference>
<protein>
    <submittedName>
        <fullName evidence="4">Prostaglandin E synthase 2</fullName>
    </submittedName>
</protein>
<keyword evidence="5" id="KW-1185">Reference proteome</keyword>
<evidence type="ECO:0000256" key="1">
    <source>
        <dbReference type="ARBA" id="ARBA00007409"/>
    </source>
</evidence>
<dbReference type="InterPro" id="IPR002109">
    <property type="entry name" value="Glutaredoxin"/>
</dbReference>
<keyword evidence="2" id="KW-0443">Lipid metabolism</keyword>
<feature type="domain" description="Glutaredoxin" evidence="3">
    <location>
        <begin position="67"/>
        <end position="116"/>
    </location>
</feature>
<evidence type="ECO:0000313" key="4">
    <source>
        <dbReference type="EMBL" id="OQV15603.1"/>
    </source>
</evidence>
<evidence type="ECO:0000256" key="2">
    <source>
        <dbReference type="ARBA" id="ARBA00023098"/>
    </source>
</evidence>
<dbReference type="InterPro" id="IPR040079">
    <property type="entry name" value="Glutathione_S-Trfase"/>
</dbReference>
<dbReference type="SUPFAM" id="SSF52833">
    <property type="entry name" value="Thioredoxin-like"/>
    <property type="match status" value="1"/>
</dbReference>
<reference evidence="5" key="1">
    <citation type="submission" date="2017-01" db="EMBL/GenBank/DDBJ databases">
        <title>Comparative genomics of anhydrobiosis in the tardigrade Hypsibius dujardini.</title>
        <authorList>
            <person name="Yoshida Y."/>
            <person name="Koutsovoulos G."/>
            <person name="Laetsch D."/>
            <person name="Stevens L."/>
            <person name="Kumar S."/>
            <person name="Horikawa D."/>
            <person name="Ishino K."/>
            <person name="Komine S."/>
            <person name="Tomita M."/>
            <person name="Blaxter M."/>
            <person name="Arakawa K."/>
        </authorList>
    </citation>
    <scope>NUCLEOTIDE SEQUENCE [LARGE SCALE GENOMIC DNA]</scope>
    <source>
        <strain evidence="5">Z151</strain>
    </source>
</reference>
<dbReference type="GO" id="GO:0001516">
    <property type="term" value="P:prostaglandin biosynthetic process"/>
    <property type="evidence" value="ECO:0007669"/>
    <property type="project" value="UniProtKB-UniPathway"/>
</dbReference>
<dbReference type="InterPro" id="IPR034335">
    <property type="entry name" value="PGES2_C"/>
</dbReference>
<dbReference type="CDD" id="cd03197">
    <property type="entry name" value="GST_C_mPGES2"/>
    <property type="match status" value="1"/>
</dbReference>
<dbReference type="EMBL" id="MTYJ01000086">
    <property type="protein sequence ID" value="OQV15603.1"/>
    <property type="molecule type" value="Genomic_DNA"/>
</dbReference>
<dbReference type="Proteomes" id="UP000192578">
    <property type="component" value="Unassembled WGS sequence"/>
</dbReference>
<dbReference type="InterPro" id="IPR036282">
    <property type="entry name" value="Glutathione-S-Trfase_C_sf"/>
</dbReference>
<dbReference type="GO" id="GO:0005739">
    <property type="term" value="C:mitochondrion"/>
    <property type="evidence" value="ECO:0007669"/>
    <property type="project" value="TreeGrafter"/>
</dbReference>
<dbReference type="Gene3D" id="6.20.200.30">
    <property type="match status" value="1"/>
</dbReference>
<dbReference type="OrthoDB" id="423541at2759"/>
<accession>A0A1W0WKE9</accession>
<dbReference type="AlphaFoldDB" id="A0A1W0WKE9"/>
<dbReference type="SFLD" id="SFLDG01203">
    <property type="entry name" value="Prostaglandin_E_synthase_like1"/>
    <property type="match status" value="1"/>
</dbReference>
<dbReference type="GO" id="GO:0050220">
    <property type="term" value="F:prostaglandin-E synthase activity"/>
    <property type="evidence" value="ECO:0007669"/>
    <property type="project" value="InterPro"/>
</dbReference>
<dbReference type="Pfam" id="PF00462">
    <property type="entry name" value="Glutaredoxin"/>
    <property type="match status" value="1"/>
</dbReference>
<comment type="caution">
    <text evidence="4">The sequence shown here is derived from an EMBL/GenBank/DDBJ whole genome shotgun (WGS) entry which is preliminary data.</text>
</comment>
<gene>
    <name evidence="4" type="ORF">BV898_10192</name>
</gene>
<dbReference type="InterPro" id="IPR034334">
    <property type="entry name" value="PGES2"/>
</dbReference>
<dbReference type="PANTHER" id="PTHR12782:SF5">
    <property type="entry name" value="PROSTAGLANDIN E SYNTHASE 2"/>
    <property type="match status" value="1"/>
</dbReference>
<dbReference type="SUPFAM" id="SSF47616">
    <property type="entry name" value="GST C-terminal domain-like"/>
    <property type="match status" value="1"/>
</dbReference>
<dbReference type="Gene3D" id="1.20.1050.10">
    <property type="match status" value="1"/>
</dbReference>
<dbReference type="Gene3D" id="3.40.30.10">
    <property type="entry name" value="Glutaredoxin"/>
    <property type="match status" value="1"/>
</dbReference>
<dbReference type="UniPathway" id="UPA00662"/>
<dbReference type="InterPro" id="IPR036249">
    <property type="entry name" value="Thioredoxin-like_sf"/>
</dbReference>
<dbReference type="PANTHER" id="PTHR12782">
    <property type="entry name" value="MICROSOMAL PROSTAGLANDIN E SYNTHASE-2"/>
    <property type="match status" value="1"/>
</dbReference>
<sequence>MFGSYLPRTLVKVAGLAGVGSAGLVGWNLWGAPRRAVCEAVEIDTTNIPRPTRTVKGVAQDKQDFHVTLFQYQTCPFCSKVRAYMDYYGLGYDVVEVNPLFRSETKFSTYRKIPFVLYNDHKELRKRELLLPDSSLIVSLFQTARLQSKSDKSDVKNLLQFYPEHTVTTDGKEKKDFANKYYVMYEKELGADRSVSIKNETKWRQWVDETLVHTLAPNIYQSPSEAVRTFKYLADAGDWEKIFPSWQVPVVIYVGASMMYVIGKRLKKRYGLKDNVRISMYEACDDWVRAVGDQPYLGGAQPNLADLATYGVLSAIEGCDAFVDLAKNTKILPWFKRMKAAVNSHHGANSLKAVTAA</sequence>
<dbReference type="SFLD" id="SFLDG01182">
    <property type="entry name" value="Prostaglandin_E_synthase_like"/>
    <property type="match status" value="1"/>
</dbReference>
<comment type="similarity">
    <text evidence="1">Belongs to the GST superfamily.</text>
</comment>
<evidence type="ECO:0000259" key="3">
    <source>
        <dbReference type="Pfam" id="PF00462"/>
    </source>
</evidence>
<name>A0A1W0WKE9_HYPEX</name>
<proteinExistence type="inferred from homology"/>
<evidence type="ECO:0000313" key="5">
    <source>
        <dbReference type="Proteomes" id="UP000192578"/>
    </source>
</evidence>
<dbReference type="SFLD" id="SFLDS00019">
    <property type="entry name" value="Glutathione_Transferase_(cytos"/>
    <property type="match status" value="1"/>
</dbReference>
<organism evidence="4 5">
    <name type="scientific">Hypsibius exemplaris</name>
    <name type="common">Freshwater tardigrade</name>
    <dbReference type="NCBI Taxonomy" id="2072580"/>
    <lineage>
        <taxon>Eukaryota</taxon>
        <taxon>Metazoa</taxon>
        <taxon>Ecdysozoa</taxon>
        <taxon>Tardigrada</taxon>
        <taxon>Eutardigrada</taxon>
        <taxon>Parachela</taxon>
        <taxon>Hypsibioidea</taxon>
        <taxon>Hypsibiidae</taxon>
        <taxon>Hypsibius</taxon>
    </lineage>
</organism>